<keyword evidence="1" id="KW-1133">Transmembrane helix</keyword>
<feature type="non-terminal residue" evidence="2">
    <location>
        <position position="64"/>
    </location>
</feature>
<dbReference type="AlphaFoldDB" id="A0A0K2UP60"/>
<reference evidence="2" key="1">
    <citation type="submission" date="2014-05" db="EMBL/GenBank/DDBJ databases">
        <authorList>
            <person name="Chronopoulou M."/>
        </authorList>
    </citation>
    <scope>NUCLEOTIDE SEQUENCE</scope>
    <source>
        <tissue evidence="2">Whole organism</tissue>
    </source>
</reference>
<sequence length="64" mass="7749">MKYFSQSKRRSRVNIRTKELDNFIEGAGDGRLEIFFFLTWAFSGLVYLFVELISCYRSIRLFRR</sequence>
<protein>
    <submittedName>
        <fullName evidence="2">Uncharacterized protein</fullName>
    </submittedName>
</protein>
<dbReference type="EMBL" id="HACA01022693">
    <property type="protein sequence ID" value="CDW40054.1"/>
    <property type="molecule type" value="Transcribed_RNA"/>
</dbReference>
<accession>A0A0K2UP60</accession>
<evidence type="ECO:0000256" key="1">
    <source>
        <dbReference type="SAM" id="Phobius"/>
    </source>
</evidence>
<keyword evidence="1" id="KW-0472">Membrane</keyword>
<proteinExistence type="predicted"/>
<feature type="transmembrane region" description="Helical" evidence="1">
    <location>
        <begin position="34"/>
        <end position="56"/>
    </location>
</feature>
<keyword evidence="1" id="KW-0812">Transmembrane</keyword>
<name>A0A0K2UP60_LEPSM</name>
<evidence type="ECO:0000313" key="2">
    <source>
        <dbReference type="EMBL" id="CDW40054.1"/>
    </source>
</evidence>
<organism evidence="2">
    <name type="scientific">Lepeophtheirus salmonis</name>
    <name type="common">Salmon louse</name>
    <name type="synonym">Caligus salmonis</name>
    <dbReference type="NCBI Taxonomy" id="72036"/>
    <lineage>
        <taxon>Eukaryota</taxon>
        <taxon>Metazoa</taxon>
        <taxon>Ecdysozoa</taxon>
        <taxon>Arthropoda</taxon>
        <taxon>Crustacea</taxon>
        <taxon>Multicrustacea</taxon>
        <taxon>Hexanauplia</taxon>
        <taxon>Copepoda</taxon>
        <taxon>Siphonostomatoida</taxon>
        <taxon>Caligidae</taxon>
        <taxon>Lepeophtheirus</taxon>
    </lineage>
</organism>